<reference evidence="2" key="2">
    <citation type="submission" date="2024-01" db="EMBL/GenBank/DDBJ databases">
        <title>Comparative genomics of Cryptococcus and Kwoniella reveals pathogenesis evolution and contrasting modes of karyotype evolution via chromosome fusion or intercentromeric recombination.</title>
        <authorList>
            <person name="Coelho M.A."/>
            <person name="David-Palma M."/>
            <person name="Shea T."/>
            <person name="Bowers K."/>
            <person name="McGinley-Smith S."/>
            <person name="Mohammad A.W."/>
            <person name="Gnirke A."/>
            <person name="Yurkov A.M."/>
            <person name="Nowrousian M."/>
            <person name="Sun S."/>
            <person name="Cuomo C.A."/>
            <person name="Heitman J."/>
        </authorList>
    </citation>
    <scope>NUCLEOTIDE SEQUENCE</scope>
    <source>
        <strain evidence="2">CBS 12478</strain>
    </source>
</reference>
<dbReference type="Proteomes" id="UP000322225">
    <property type="component" value="Chromosome 10"/>
</dbReference>
<dbReference type="EMBL" id="CP144060">
    <property type="protein sequence ID" value="WWD21168.1"/>
    <property type="molecule type" value="Genomic_DNA"/>
</dbReference>
<dbReference type="GeneID" id="43587668"/>
<feature type="region of interest" description="Disordered" evidence="1">
    <location>
        <begin position="682"/>
        <end position="747"/>
    </location>
</feature>
<evidence type="ECO:0000313" key="3">
    <source>
        <dbReference type="Proteomes" id="UP000322225"/>
    </source>
</evidence>
<feature type="compositionally biased region" description="Basic residues" evidence="1">
    <location>
        <begin position="704"/>
        <end position="716"/>
    </location>
</feature>
<sequence>MARVPPATCMVKWTPNATKRLLNTIKRHKLYRYAFFPRSAPPNHISEAKWIVSRDLCIELLAEDEDNPLWLNDAKRRGLVRKSRSKGWKYTRTWNSESYNPVEKKIKALIASYDGNKDKFRKRWKSFEEIPQDKRHFLRRESPWHFKLRKLDKKYRSSTRAETADFPSLPSRSPPPAPSLGRFTPPPTPLRSVTPLVVDNDESAMSDHGSRKRKREDAAIGEGIEASGTIDRTNSPVKARRGLASLIREQSDARATRQDLPEVVDLTVDDDDDGSQVDNDEDGAETGREAYETCHEVDIAQRRLDGTVENGEEHGEGVGHSNEESEGDDVEVLYVKRANGREEVDLLTNTSPHIPDLPTSGESTETPERPATPITDLGTIVAETLIERSPTSVRPAMAKRPRWKVTSQSPPKVIPLPAIRESPFEDLPTSPTPMQTLDVQLEAFDAEDEMQIRTARKKRRPEKKTEKAIQMEEDELAEDVEWERKVDVQRYVTKRSETVEEVDSIQCLEPVTDAEGDRASHKVVDYRLTSDFGPASTSGCTDHQNADLVTADGVTGAAHFEPIHPPEPNASRRPFSDWLRLSPSPEIPHIDASDLWDEDIDPAVCEASLKSMYESLVRSRDPSMVSHNDSGTAEGKEAKDTIKALEESARFILPLPNEVSSVNMSPSPTREPYTTRVVTMDTPTPAVPADERADVEVKVDRQDKGKRRKERQRNRVKFAVEETTSQEDKPETSACPLDDKPRSKSTSVTDVLKNHRVLNMADSARVDIKAMMKVACQPHKLRGKKLVNDIETLKRSPSNCKRIVVVEQVDENSISVDCSIDVMTIPEFKEYLDSLRRSASIALESSSESTTSQELTPLHSISNTGPTPPGSSEASGKKKRKRMTDHQANGVALTVAKQESEAMTGASTVPSTGASVPPSVSAIVGQDKRPRKRARSRSNTTSNVPPSVALSQPRPESRLPLQPVKRVSVPKSHGAPFSHSSRHSKDIIAEYLRRARTPLLADFDTSVLELEQTLRVDPHEGRQGAAGAEAEFQKMRVGWYVKAYQELYRARPVIRDSVPLSNWQVLWGFKTTMCQIPRGNPLRELVELAGGQTPTTFTEPFTLFENQPARRYLMVDGKIDKTATAFKDMRRYKAVYVTEVEFWEKFDSRHRKAGLVE</sequence>
<feature type="region of interest" description="Disordered" evidence="1">
    <location>
        <begin position="845"/>
        <end position="981"/>
    </location>
</feature>
<gene>
    <name evidence="2" type="ORF">CI109_105652</name>
</gene>
<evidence type="ECO:0000313" key="2">
    <source>
        <dbReference type="EMBL" id="WWD21168.1"/>
    </source>
</evidence>
<keyword evidence="3" id="KW-1185">Reference proteome</keyword>
<feature type="region of interest" description="Disordered" evidence="1">
    <location>
        <begin position="250"/>
        <end position="292"/>
    </location>
</feature>
<feature type="compositionally biased region" description="Polar residues" evidence="1">
    <location>
        <begin position="905"/>
        <end position="914"/>
    </location>
</feature>
<feature type="region of interest" description="Disordered" evidence="1">
    <location>
        <begin position="348"/>
        <end position="373"/>
    </location>
</feature>
<dbReference type="KEGG" id="ksn:43587668"/>
<feature type="compositionally biased region" description="Basic and acidic residues" evidence="1">
    <location>
        <begin position="726"/>
        <end position="742"/>
    </location>
</feature>
<organism evidence="2 3">
    <name type="scientific">Kwoniella shandongensis</name>
    <dbReference type="NCBI Taxonomy" id="1734106"/>
    <lineage>
        <taxon>Eukaryota</taxon>
        <taxon>Fungi</taxon>
        <taxon>Dikarya</taxon>
        <taxon>Basidiomycota</taxon>
        <taxon>Agaricomycotina</taxon>
        <taxon>Tremellomycetes</taxon>
        <taxon>Tremellales</taxon>
        <taxon>Cryptococcaceae</taxon>
        <taxon>Kwoniella</taxon>
    </lineage>
</organism>
<feature type="region of interest" description="Disordered" evidence="1">
    <location>
        <begin position="620"/>
        <end position="639"/>
    </location>
</feature>
<feature type="compositionally biased region" description="Basic and acidic residues" evidence="1">
    <location>
        <begin position="689"/>
        <end position="703"/>
    </location>
</feature>
<proteinExistence type="predicted"/>
<dbReference type="AlphaFoldDB" id="A0A5M6C6P5"/>
<feature type="compositionally biased region" description="Acidic residues" evidence="1">
    <location>
        <begin position="267"/>
        <end position="284"/>
    </location>
</feature>
<feature type="region of interest" description="Disordered" evidence="1">
    <location>
        <begin position="305"/>
        <end position="328"/>
    </location>
</feature>
<feature type="compositionally biased region" description="Polar residues" evidence="1">
    <location>
        <begin position="853"/>
        <end position="874"/>
    </location>
</feature>
<feature type="compositionally biased region" description="Basic and acidic residues" evidence="1">
    <location>
        <begin position="250"/>
        <end position="260"/>
    </location>
</feature>
<evidence type="ECO:0000256" key="1">
    <source>
        <dbReference type="SAM" id="MobiDB-lite"/>
    </source>
</evidence>
<feature type="compositionally biased region" description="Basic and acidic residues" evidence="1">
    <location>
        <begin position="305"/>
        <end position="323"/>
    </location>
</feature>
<accession>A0A5M6C6P5</accession>
<protein>
    <submittedName>
        <fullName evidence="2">Uncharacterized protein</fullName>
    </submittedName>
</protein>
<name>A0A5M6C6P5_9TREE</name>
<dbReference type="RefSeq" id="XP_031862400.1">
    <property type="nucleotide sequence ID" value="XM_032003542.1"/>
</dbReference>
<reference evidence="2" key="1">
    <citation type="submission" date="2017-08" db="EMBL/GenBank/DDBJ databases">
        <authorList>
            <person name="Cuomo C."/>
            <person name="Billmyre B."/>
            <person name="Heitman J."/>
        </authorList>
    </citation>
    <scope>NUCLEOTIDE SEQUENCE</scope>
    <source>
        <strain evidence="2">CBS 12478</strain>
    </source>
</reference>
<feature type="region of interest" description="Disordered" evidence="1">
    <location>
        <begin position="159"/>
        <end position="237"/>
    </location>
</feature>
<feature type="compositionally biased region" description="Pro residues" evidence="1">
    <location>
        <begin position="172"/>
        <end position="189"/>
    </location>
</feature>